<dbReference type="SUPFAM" id="SSF69572">
    <property type="entry name" value="Activating enzymes of the ubiquitin-like proteins"/>
    <property type="match status" value="1"/>
</dbReference>
<dbReference type="Proteomes" id="UP000231343">
    <property type="component" value="Unassembled WGS sequence"/>
</dbReference>
<gene>
    <name evidence="2" type="ORF">COT42_04990</name>
</gene>
<accession>A0A2H0XXA6</accession>
<dbReference type="InterPro" id="IPR000594">
    <property type="entry name" value="ThiF_NAD_FAD-bd"/>
</dbReference>
<dbReference type="GO" id="GO:0005737">
    <property type="term" value="C:cytoplasm"/>
    <property type="evidence" value="ECO:0007669"/>
    <property type="project" value="TreeGrafter"/>
</dbReference>
<organism evidence="2 3">
    <name type="scientific">Candidatus Saganbacteria bacterium CG08_land_8_20_14_0_20_45_16</name>
    <dbReference type="NCBI Taxonomy" id="2014293"/>
    <lineage>
        <taxon>Bacteria</taxon>
        <taxon>Bacillati</taxon>
        <taxon>Saganbacteria</taxon>
    </lineage>
</organism>
<protein>
    <recommendedName>
        <fullName evidence="1">THIF-type NAD/FAD binding fold domain-containing protein</fullName>
    </recommendedName>
</protein>
<proteinExistence type="predicted"/>
<sequence>MDRYRRQIILPEFGVEGQAKLKRARCLVIGTGGLGSVVSTYLARMGIGELGLVDSDKLELSNLHR</sequence>
<reference evidence="2 3" key="1">
    <citation type="submission" date="2017-09" db="EMBL/GenBank/DDBJ databases">
        <title>Depth-based differentiation of microbial function through sediment-hosted aquifers and enrichment of novel symbionts in the deep terrestrial subsurface.</title>
        <authorList>
            <person name="Probst A.J."/>
            <person name="Ladd B."/>
            <person name="Jarett J.K."/>
            <person name="Geller-Mcgrath D.E."/>
            <person name="Sieber C.M."/>
            <person name="Emerson J.B."/>
            <person name="Anantharaman K."/>
            <person name="Thomas B.C."/>
            <person name="Malmstrom R."/>
            <person name="Stieglmeier M."/>
            <person name="Klingl A."/>
            <person name="Woyke T."/>
            <person name="Ryan C.M."/>
            <person name="Banfield J.F."/>
        </authorList>
    </citation>
    <scope>NUCLEOTIDE SEQUENCE [LARGE SCALE GENOMIC DNA]</scope>
    <source>
        <strain evidence="2">CG08_land_8_20_14_0_20_45_16</strain>
    </source>
</reference>
<dbReference type="GO" id="GO:0004792">
    <property type="term" value="F:thiosulfate-cyanide sulfurtransferase activity"/>
    <property type="evidence" value="ECO:0007669"/>
    <property type="project" value="TreeGrafter"/>
</dbReference>
<dbReference type="PANTHER" id="PTHR10953">
    <property type="entry name" value="UBIQUITIN-ACTIVATING ENZYME E1"/>
    <property type="match status" value="1"/>
</dbReference>
<feature type="domain" description="THIF-type NAD/FAD binding fold" evidence="1">
    <location>
        <begin position="4"/>
        <end position="65"/>
    </location>
</feature>
<evidence type="ECO:0000313" key="3">
    <source>
        <dbReference type="Proteomes" id="UP000231343"/>
    </source>
</evidence>
<dbReference type="GO" id="GO:0008641">
    <property type="term" value="F:ubiquitin-like modifier activating enzyme activity"/>
    <property type="evidence" value="ECO:0007669"/>
    <property type="project" value="InterPro"/>
</dbReference>
<dbReference type="EMBL" id="PEYM01000078">
    <property type="protein sequence ID" value="PIS29566.1"/>
    <property type="molecule type" value="Genomic_DNA"/>
</dbReference>
<comment type="caution">
    <text evidence="2">The sequence shown here is derived from an EMBL/GenBank/DDBJ whole genome shotgun (WGS) entry which is preliminary data.</text>
</comment>
<dbReference type="InterPro" id="IPR045886">
    <property type="entry name" value="ThiF/MoeB/HesA"/>
</dbReference>
<evidence type="ECO:0000313" key="2">
    <source>
        <dbReference type="EMBL" id="PIS29566.1"/>
    </source>
</evidence>
<dbReference type="Gene3D" id="3.40.50.720">
    <property type="entry name" value="NAD(P)-binding Rossmann-like Domain"/>
    <property type="match status" value="1"/>
</dbReference>
<evidence type="ECO:0000259" key="1">
    <source>
        <dbReference type="Pfam" id="PF00899"/>
    </source>
</evidence>
<dbReference type="PANTHER" id="PTHR10953:SF102">
    <property type="entry name" value="ADENYLYLTRANSFERASE AND SULFURTRANSFERASE MOCS3"/>
    <property type="match status" value="1"/>
</dbReference>
<name>A0A2H0XXA6_UNCSA</name>
<dbReference type="InterPro" id="IPR035985">
    <property type="entry name" value="Ubiquitin-activating_enz"/>
</dbReference>
<dbReference type="Pfam" id="PF00899">
    <property type="entry name" value="ThiF"/>
    <property type="match status" value="1"/>
</dbReference>
<dbReference type="AlphaFoldDB" id="A0A2H0XXA6"/>
<dbReference type="GO" id="GO:0016779">
    <property type="term" value="F:nucleotidyltransferase activity"/>
    <property type="evidence" value="ECO:0007669"/>
    <property type="project" value="TreeGrafter"/>
</dbReference>